<proteinExistence type="predicted"/>
<reference evidence="1 2" key="1">
    <citation type="journal article" date="2013" name="BMC Genomics">
        <title>Reconstruction of the lipid metabolism for the microalga Monoraphidium neglectum from its genome sequence reveals characteristics suitable for biofuel production.</title>
        <authorList>
            <person name="Bogen C."/>
            <person name="Al-Dilaimi A."/>
            <person name="Albersmeier A."/>
            <person name="Wichmann J."/>
            <person name="Grundmann M."/>
            <person name="Rupp O."/>
            <person name="Lauersen K.J."/>
            <person name="Blifernez-Klassen O."/>
            <person name="Kalinowski J."/>
            <person name="Goesmann A."/>
            <person name="Mussgnug J.H."/>
            <person name="Kruse O."/>
        </authorList>
    </citation>
    <scope>NUCLEOTIDE SEQUENCE [LARGE SCALE GENOMIC DNA]</scope>
    <source>
        <strain evidence="1 2">SAG 48.87</strain>
    </source>
</reference>
<dbReference type="STRING" id="145388.A0A0D2LUR1"/>
<dbReference type="KEGG" id="mng:MNEG_12602"/>
<gene>
    <name evidence="1" type="ORF">MNEG_12602</name>
</gene>
<keyword evidence="2" id="KW-1185">Reference proteome</keyword>
<dbReference type="GeneID" id="25729981"/>
<accession>A0A0D2LUR1</accession>
<dbReference type="RefSeq" id="XP_013894379.1">
    <property type="nucleotide sequence ID" value="XM_014038925.1"/>
</dbReference>
<dbReference type="OrthoDB" id="342281at2759"/>
<dbReference type="Proteomes" id="UP000054498">
    <property type="component" value="Unassembled WGS sequence"/>
</dbReference>
<evidence type="ECO:0000313" key="2">
    <source>
        <dbReference type="Proteomes" id="UP000054498"/>
    </source>
</evidence>
<dbReference type="EMBL" id="KK103549">
    <property type="protein sequence ID" value="KIY95359.1"/>
    <property type="molecule type" value="Genomic_DNA"/>
</dbReference>
<name>A0A0D2LUR1_9CHLO</name>
<dbReference type="Gene3D" id="1.20.5.1070">
    <property type="entry name" value="Head and neck region of the ectodomain of NDV fusion glycoprotein"/>
    <property type="match status" value="1"/>
</dbReference>
<sequence length="110" mass="11594">MLFQVLNCLGDISRSIARVGDIKKVDTKAVQLDTKLGQLDTKLGQLDTKLGQLDTKLGQLDTKLGHVDTLVQARLEAALSKSECHVATVACVAVLGAWLARKPGAGRGAG</sequence>
<dbReference type="AlphaFoldDB" id="A0A0D2LUR1"/>
<evidence type="ECO:0000313" key="1">
    <source>
        <dbReference type="EMBL" id="KIY95359.1"/>
    </source>
</evidence>
<protein>
    <submittedName>
        <fullName evidence="1">Uncharacterized protein</fullName>
    </submittedName>
</protein>
<organism evidence="1 2">
    <name type="scientific">Monoraphidium neglectum</name>
    <dbReference type="NCBI Taxonomy" id="145388"/>
    <lineage>
        <taxon>Eukaryota</taxon>
        <taxon>Viridiplantae</taxon>
        <taxon>Chlorophyta</taxon>
        <taxon>core chlorophytes</taxon>
        <taxon>Chlorophyceae</taxon>
        <taxon>CS clade</taxon>
        <taxon>Sphaeropleales</taxon>
        <taxon>Selenastraceae</taxon>
        <taxon>Monoraphidium</taxon>
    </lineage>
</organism>